<organism evidence="2 3">
    <name type="scientific">Laceyella tengchongensis</name>
    <dbReference type="NCBI Taxonomy" id="574699"/>
    <lineage>
        <taxon>Bacteria</taxon>
        <taxon>Bacillati</taxon>
        <taxon>Bacillota</taxon>
        <taxon>Bacilli</taxon>
        <taxon>Bacillales</taxon>
        <taxon>Thermoactinomycetaceae</taxon>
        <taxon>Laceyella</taxon>
    </lineage>
</organism>
<reference evidence="2" key="1">
    <citation type="submission" date="2017-05" db="EMBL/GenBank/DDBJ databases">
        <authorList>
            <person name="Varghese N."/>
            <person name="Submissions S."/>
        </authorList>
    </citation>
    <scope>NUCLEOTIDE SEQUENCE</scope>
    <source>
        <strain evidence="2">DSM 45262</strain>
    </source>
</reference>
<gene>
    <name evidence="2" type="ORF">SAMN06265361_104128</name>
</gene>
<comment type="caution">
    <text evidence="2">The sequence shown here is derived from an EMBL/GenBank/DDBJ whole genome shotgun (WGS) entry which is preliminary data.</text>
</comment>
<dbReference type="Proteomes" id="UP001157946">
    <property type="component" value="Unassembled WGS sequence"/>
</dbReference>
<dbReference type="PANTHER" id="PTHR31616">
    <property type="entry name" value="TREHALASE"/>
    <property type="match status" value="1"/>
</dbReference>
<evidence type="ECO:0000313" key="3">
    <source>
        <dbReference type="Proteomes" id="UP001157946"/>
    </source>
</evidence>
<dbReference type="Gene3D" id="1.50.10.10">
    <property type="match status" value="1"/>
</dbReference>
<dbReference type="InterPro" id="IPR014718">
    <property type="entry name" value="GH-type_carb-bd"/>
</dbReference>
<dbReference type="RefSeq" id="WP_102993365.1">
    <property type="nucleotide sequence ID" value="NZ_FXTU01000004.1"/>
</dbReference>
<feature type="domain" description="GH15-like" evidence="1">
    <location>
        <begin position="271"/>
        <end position="641"/>
    </location>
</feature>
<dbReference type="InterPro" id="IPR011613">
    <property type="entry name" value="GH15-like"/>
</dbReference>
<protein>
    <submittedName>
        <fullName evidence="2">Oligosaccharide amylase</fullName>
    </submittedName>
</protein>
<dbReference type="InterPro" id="IPR011013">
    <property type="entry name" value="Gal_mutarotase_sf_dom"/>
</dbReference>
<dbReference type="InterPro" id="IPR012341">
    <property type="entry name" value="6hp_glycosidase-like_sf"/>
</dbReference>
<dbReference type="InterPro" id="IPR008928">
    <property type="entry name" value="6-hairpin_glycosidase_sf"/>
</dbReference>
<name>A0AA45WPV4_9BACL</name>
<dbReference type="Gene3D" id="2.70.98.10">
    <property type="match status" value="1"/>
</dbReference>
<dbReference type="EMBL" id="FXTU01000004">
    <property type="protein sequence ID" value="SMP22982.1"/>
    <property type="molecule type" value="Genomic_DNA"/>
</dbReference>
<sequence>MNRSPITQKPYLNDAVIGNSSMLAALDARGEIHRLWWPHVDMPQHVETMKMGVLVDGMQSATSWLENEQAWSHEQAYLPGTNILRTQATGWDVPLVVATTDFAVPDKDLLVRHVTLTNKGEQPLSLSFFVYASLQIAEHALYNTVAFERQIDGLLYFRHQYAFALSGANDCAGYAIGDAFHHASAGYLPGDAIGMVPHGALSFRMTLAPGETQVLPLYLAAGSTVHEAIANMQEAKQVTADKWLARTEAYWRAYLQEAKPLALANERVQAIYERSLLVFKLMSDQKTGCVIAAPEFDEAFTRCGGYAYCWGRDAAYITTAFDQAGLTSLSRAFYRWAVLAQDPDGSWQQRHYHDGRLAPSWGLQIDEGGSILWGMHQHFLVTGDRAFLEEVWPAVEKGATFLLNFLDEETGLPLPSKDLWEEREAEHTYSAAAVFGGLTGAAAIARELGHASLADAWLAAADSIKRGMEQNTVDERTQTFLRGIKRSVSETEYEEAVAQGKLVATVTDDKGYVRRQLAQDDVKDISLIGLSVPFQVFDPEDPRMVATADAIEQTCTAPVVGGIRRYEDDTYIGGNPWILTTLWLAQYRILQGRLSEAKKHFTWAVEHATALDLLPEQVDKATGEPAWVVPLTWSHAMFVLTAQMLAEAGVETI</sequence>
<keyword evidence="3" id="KW-1185">Reference proteome</keyword>
<dbReference type="AlphaFoldDB" id="A0AA45WPV4"/>
<dbReference type="SUPFAM" id="SSF74650">
    <property type="entry name" value="Galactose mutarotase-like"/>
    <property type="match status" value="1"/>
</dbReference>
<accession>A0AA45WPV4</accession>
<dbReference type="GO" id="GO:0030246">
    <property type="term" value="F:carbohydrate binding"/>
    <property type="evidence" value="ECO:0007669"/>
    <property type="project" value="InterPro"/>
</dbReference>
<dbReference type="SUPFAM" id="SSF48208">
    <property type="entry name" value="Six-hairpin glycosidases"/>
    <property type="match status" value="1"/>
</dbReference>
<dbReference type="GO" id="GO:0016757">
    <property type="term" value="F:glycosyltransferase activity"/>
    <property type="evidence" value="ECO:0007669"/>
    <property type="project" value="UniProtKB-ARBA"/>
</dbReference>
<dbReference type="GO" id="GO:0004553">
    <property type="term" value="F:hydrolase activity, hydrolyzing O-glycosyl compounds"/>
    <property type="evidence" value="ECO:0007669"/>
    <property type="project" value="TreeGrafter"/>
</dbReference>
<dbReference type="GO" id="GO:0005975">
    <property type="term" value="P:carbohydrate metabolic process"/>
    <property type="evidence" value="ECO:0007669"/>
    <property type="project" value="InterPro"/>
</dbReference>
<evidence type="ECO:0000313" key="2">
    <source>
        <dbReference type="EMBL" id="SMP22982.1"/>
    </source>
</evidence>
<dbReference type="Pfam" id="PF00723">
    <property type="entry name" value="Glyco_hydro_15"/>
    <property type="match status" value="1"/>
</dbReference>
<proteinExistence type="predicted"/>
<evidence type="ECO:0000259" key="1">
    <source>
        <dbReference type="Pfam" id="PF00723"/>
    </source>
</evidence>
<dbReference type="PANTHER" id="PTHR31616:SF0">
    <property type="entry name" value="GLUCAN 1,4-ALPHA-GLUCOSIDASE"/>
    <property type="match status" value="1"/>
</dbReference>